<dbReference type="AlphaFoldDB" id="A0A176WK13"/>
<dbReference type="GO" id="GO:0042546">
    <property type="term" value="P:cell wall biogenesis"/>
    <property type="evidence" value="ECO:0007669"/>
    <property type="project" value="InterPro"/>
</dbReference>
<evidence type="ECO:0000256" key="2">
    <source>
        <dbReference type="ARBA" id="ARBA00022676"/>
    </source>
</evidence>
<keyword evidence="5" id="KW-0961">Cell wall biogenesis/degradation</keyword>
<evidence type="ECO:0000256" key="6">
    <source>
        <dbReference type="SAM" id="MobiDB-lite"/>
    </source>
</evidence>
<keyword evidence="4" id="KW-0325">Glycoprotein</keyword>
<evidence type="ECO:0000313" key="8">
    <source>
        <dbReference type="Proteomes" id="UP000077202"/>
    </source>
</evidence>
<dbReference type="PANTHER" id="PTHR31889">
    <property type="entry name" value="FUCOSYLTRANSFERASE 2-RELATED"/>
    <property type="match status" value="1"/>
</dbReference>
<feature type="compositionally biased region" description="Pro residues" evidence="6">
    <location>
        <begin position="101"/>
        <end position="113"/>
    </location>
</feature>
<dbReference type="GO" id="GO:0071555">
    <property type="term" value="P:cell wall organization"/>
    <property type="evidence" value="ECO:0007669"/>
    <property type="project" value="UniProtKB-KW"/>
</dbReference>
<comment type="caution">
    <text evidence="7">The sequence shown here is derived from an EMBL/GenBank/DDBJ whole genome shotgun (WGS) entry which is preliminary data.</text>
</comment>
<dbReference type="Pfam" id="PF03254">
    <property type="entry name" value="XG_FTase"/>
    <property type="match status" value="1"/>
</dbReference>
<name>A0A176WK13_MARPO</name>
<dbReference type="EMBL" id="LVLJ01000630">
    <property type="protein sequence ID" value="OAE33550.1"/>
    <property type="molecule type" value="Genomic_DNA"/>
</dbReference>
<keyword evidence="8" id="KW-1185">Reference proteome</keyword>
<dbReference type="GO" id="GO:0009969">
    <property type="term" value="P:xyloglucan biosynthetic process"/>
    <property type="evidence" value="ECO:0007669"/>
    <property type="project" value="TreeGrafter"/>
</dbReference>
<sequence length="695" mass="77911">MGHRDNASSVNVSAGGLPRDMNGLISIPVQRAVQSRICGSIDSWEDGFENSDSVDRFFVTSYIRHTPRAEAQEIADTAHVPAGTATLDEKSDGTIFAADSGPPPSNPPPPPAPVIDEPSKDQDVVFKDDSQSAILAQQQKNEEEENANLRTDDDDDTAFVPSAGVQKLVELLRQATLEASGGEPVEFTEADRKAWDEQHPCRSRGELRSLYAERKHMKDVPINRQWNLVFSEYEKLHRTCTSRIGDLQRYFESKNTSSGCKFLVTEPHFGLGNKLFHTSSTLMLAILTQRVILIPKATSIPALFCEPFAGSSWGIDDAFHSLIKDGRKPSEQFFKQVDHDRTVARKAKGTLGNSLYASAMNDEWVGPEPRFWCNTEQKYMSSVTWLTVSGCTLFVHKLMAIDMFRRAMEDLFPQKIVVTYLLRSVLLPTDPAWERILHVNEVYLAGAQKQVGVQVRFFQEDEEYKLKNEQINKRITKCMWEHKILPEVCPANPHDKALADPKFADCNHKLTAEDHQNPKVLKVLIGSLFLGLHDHLNDIYLRHEMTTTKEAVGIIQLTHELIQGDGQEVDTQALVEIISLSMSDILLITPMSTFGGVIHAYGGLIPWFIEFGPEKDPAVVCERGKGIEPCYMGASQYYECKYDDAGQQKISDVVPYLQDCLAIDVGYGYKLNMIPEGYGMQMTPENSKDQDFSID</sequence>
<reference evidence="7" key="1">
    <citation type="submission" date="2016-03" db="EMBL/GenBank/DDBJ databases">
        <title>Mechanisms controlling the formation of the plant cell surface in tip-growing cells are functionally conserved among land plants.</title>
        <authorList>
            <person name="Honkanen S."/>
            <person name="Jones V.A."/>
            <person name="Morieri G."/>
            <person name="Champion C."/>
            <person name="Hetherington A.J."/>
            <person name="Kelly S."/>
            <person name="Saint-Marcoux D."/>
            <person name="Proust H."/>
            <person name="Prescott H."/>
            <person name="Dolan L."/>
        </authorList>
    </citation>
    <scope>NUCLEOTIDE SEQUENCE [LARGE SCALE GENOMIC DNA]</scope>
    <source>
        <tissue evidence="7">Whole gametophyte</tissue>
    </source>
</reference>
<evidence type="ECO:0000313" key="7">
    <source>
        <dbReference type="EMBL" id="OAE33550.1"/>
    </source>
</evidence>
<evidence type="ECO:0000256" key="4">
    <source>
        <dbReference type="ARBA" id="ARBA00023180"/>
    </source>
</evidence>
<keyword evidence="3" id="KW-0808">Transferase</keyword>
<evidence type="ECO:0000256" key="1">
    <source>
        <dbReference type="ARBA" id="ARBA00010481"/>
    </source>
</evidence>
<dbReference type="Proteomes" id="UP000077202">
    <property type="component" value="Unassembled WGS sequence"/>
</dbReference>
<accession>A0A176WK13</accession>
<dbReference type="GO" id="GO:0008107">
    <property type="term" value="F:galactoside 2-alpha-L-fucosyltransferase activity"/>
    <property type="evidence" value="ECO:0007669"/>
    <property type="project" value="InterPro"/>
</dbReference>
<organism evidence="7 8">
    <name type="scientific">Marchantia polymorpha subsp. ruderalis</name>
    <dbReference type="NCBI Taxonomy" id="1480154"/>
    <lineage>
        <taxon>Eukaryota</taxon>
        <taxon>Viridiplantae</taxon>
        <taxon>Streptophyta</taxon>
        <taxon>Embryophyta</taxon>
        <taxon>Marchantiophyta</taxon>
        <taxon>Marchantiopsida</taxon>
        <taxon>Marchantiidae</taxon>
        <taxon>Marchantiales</taxon>
        <taxon>Marchantiaceae</taxon>
        <taxon>Marchantia</taxon>
    </lineage>
</organism>
<feature type="region of interest" description="Disordered" evidence="6">
    <location>
        <begin position="93"/>
        <end position="119"/>
    </location>
</feature>
<comment type="similarity">
    <text evidence="1">Belongs to the glycosyltransferase 37 family.</text>
</comment>
<dbReference type="InterPro" id="IPR004938">
    <property type="entry name" value="XG_FTase"/>
</dbReference>
<evidence type="ECO:0008006" key="9">
    <source>
        <dbReference type="Google" id="ProtNLM"/>
    </source>
</evidence>
<dbReference type="GO" id="GO:0016020">
    <property type="term" value="C:membrane"/>
    <property type="evidence" value="ECO:0007669"/>
    <property type="project" value="InterPro"/>
</dbReference>
<protein>
    <recommendedName>
        <fullName evidence="9">Fucosyltransferase</fullName>
    </recommendedName>
</protein>
<gene>
    <name evidence="7" type="ORF">AXG93_2139s1030</name>
</gene>
<proteinExistence type="inferred from homology"/>
<evidence type="ECO:0000256" key="5">
    <source>
        <dbReference type="ARBA" id="ARBA00023316"/>
    </source>
</evidence>
<dbReference type="GO" id="GO:0005794">
    <property type="term" value="C:Golgi apparatus"/>
    <property type="evidence" value="ECO:0007669"/>
    <property type="project" value="TreeGrafter"/>
</dbReference>
<dbReference type="PANTHER" id="PTHR31889:SF86">
    <property type="entry name" value="FUCOSYLTRANSFERASE"/>
    <property type="match status" value="1"/>
</dbReference>
<keyword evidence="2" id="KW-0328">Glycosyltransferase</keyword>
<evidence type="ECO:0000256" key="3">
    <source>
        <dbReference type="ARBA" id="ARBA00022679"/>
    </source>
</evidence>